<dbReference type="GO" id="GO:0032039">
    <property type="term" value="C:integrator complex"/>
    <property type="evidence" value="ECO:0007669"/>
    <property type="project" value="TreeGrafter"/>
</dbReference>
<dbReference type="InterPro" id="IPR057412">
    <property type="entry name" value="INTS4_C"/>
</dbReference>
<feature type="domain" description="Integrator complex subunit 4/Protein SIEL C-terminal Ig-like" evidence="5">
    <location>
        <begin position="814"/>
        <end position="854"/>
    </location>
</feature>
<proteinExistence type="predicted"/>
<dbReference type="Pfam" id="PF24493">
    <property type="entry name" value="INTS4_8HBD"/>
    <property type="match status" value="1"/>
</dbReference>
<organism evidence="6 7">
    <name type="scientific">Mytilus coruscus</name>
    <name type="common">Sea mussel</name>
    <dbReference type="NCBI Taxonomy" id="42192"/>
    <lineage>
        <taxon>Eukaryota</taxon>
        <taxon>Metazoa</taxon>
        <taxon>Spiralia</taxon>
        <taxon>Lophotrochozoa</taxon>
        <taxon>Mollusca</taxon>
        <taxon>Bivalvia</taxon>
        <taxon>Autobranchia</taxon>
        <taxon>Pteriomorphia</taxon>
        <taxon>Mytilida</taxon>
        <taxon>Mytiloidea</taxon>
        <taxon>Mytilidae</taxon>
        <taxon>Mytilinae</taxon>
        <taxon>Mytilus</taxon>
    </lineage>
</organism>
<name>A0A6J8DES8_MYTCO</name>
<dbReference type="Gene3D" id="1.25.10.10">
    <property type="entry name" value="Leucine-rich Repeat Variant"/>
    <property type="match status" value="3"/>
</dbReference>
<evidence type="ECO:0000259" key="4">
    <source>
        <dbReference type="Pfam" id="PF24493"/>
    </source>
</evidence>
<gene>
    <name evidence="6" type="ORF">MCOR_39230</name>
</gene>
<evidence type="ECO:0000259" key="5">
    <source>
        <dbReference type="Pfam" id="PF25458"/>
    </source>
</evidence>
<dbReference type="InterPro" id="IPR056235">
    <property type="entry name" value="INTS4_8HBD"/>
</dbReference>
<reference evidence="6 7" key="1">
    <citation type="submission" date="2020-06" db="EMBL/GenBank/DDBJ databases">
        <authorList>
            <person name="Li R."/>
            <person name="Bekaert M."/>
        </authorList>
    </citation>
    <scope>NUCLEOTIDE SEQUENCE [LARGE SCALE GENOMIC DNA]</scope>
    <source>
        <strain evidence="7">wild</strain>
    </source>
</reference>
<dbReference type="InterPro" id="IPR016024">
    <property type="entry name" value="ARM-type_fold"/>
</dbReference>
<evidence type="ECO:0000256" key="3">
    <source>
        <dbReference type="SAM" id="MobiDB-lite"/>
    </source>
</evidence>
<dbReference type="AlphaFoldDB" id="A0A6J8DES8"/>
<feature type="domain" description="Integrator complex subunit 4/Protein SIEL C-terminal Ig-like" evidence="5">
    <location>
        <begin position="856"/>
        <end position="963"/>
    </location>
</feature>
<evidence type="ECO:0000313" key="6">
    <source>
        <dbReference type="EMBL" id="CAC5405554.1"/>
    </source>
</evidence>
<dbReference type="Pfam" id="PF25458">
    <property type="entry name" value="INTS4_C"/>
    <property type="match status" value="2"/>
</dbReference>
<evidence type="ECO:0000313" key="7">
    <source>
        <dbReference type="Proteomes" id="UP000507470"/>
    </source>
</evidence>
<feature type="compositionally biased region" description="Basic and acidic residues" evidence="3">
    <location>
        <begin position="335"/>
        <end position="344"/>
    </location>
</feature>
<protein>
    <submittedName>
        <fullName evidence="6">INTS4</fullName>
    </submittedName>
</protein>
<feature type="domain" description="INTS4 8 helical bundle" evidence="4">
    <location>
        <begin position="607"/>
        <end position="792"/>
    </location>
</feature>
<accession>A0A6J8DES8</accession>
<evidence type="ECO:0000256" key="1">
    <source>
        <dbReference type="ARBA" id="ARBA00004123"/>
    </source>
</evidence>
<dbReference type="SUPFAM" id="SSF48371">
    <property type="entry name" value="ARM repeat"/>
    <property type="match status" value="2"/>
</dbReference>
<comment type="subcellular location">
    <subcellularLocation>
        <location evidence="1">Nucleus</location>
    </subcellularLocation>
</comment>
<feature type="region of interest" description="Disordered" evidence="3">
    <location>
        <begin position="335"/>
        <end position="359"/>
    </location>
</feature>
<dbReference type="PANTHER" id="PTHR20938:SF0">
    <property type="entry name" value="INTEGRATOR COMPLEX SUBUNIT 4"/>
    <property type="match status" value="1"/>
</dbReference>
<dbReference type="OrthoDB" id="18190at2759"/>
<dbReference type="GO" id="GO:0016180">
    <property type="term" value="P:snRNA processing"/>
    <property type="evidence" value="ECO:0007669"/>
    <property type="project" value="TreeGrafter"/>
</dbReference>
<sequence>MAALLKKRAVAEFSQVIQEEPRPIKKLKLVQKPLLQEVHLDLTVGTSTQEAVSSLIHLEHHLSQIGENVVNIVRQLIDHYHREKESVVRWKIAHILGLLSKHPQCAADSVVEEIISLLKTEKSHKVVGQLIQSLQSVGLSAPDNRDLHLKIVQLAREHSKHTHHVVRSSCLNLIGAVGSHDTISKDTDQSEEHVSVQTLLISFTQDQDPRVRSSAFRAVQQLHQRGQSIDLSVYDCACKALTDDYEDVRTAAVKLVWILSHLYPESKVPVPESDDEIRLVDDGFAKICNMMNDISMKVRVEAATLLGSLHQVSPKFLEQTLDKKLMSNMRQKKSAHERAKDHYASGEWSSGQKWADDAPKDEVAPESVTLMNMGACGAFVHGTEDEFLEVRNAALDSLCELAAQSQEFAILSQDSIIDMFNDEIESVRLNAINSLRKLSNHVTLREDQLEIILGVLQDFSTTSREALRDMLCDVRVSTKESLNACIVGLLDNLRRYPQDKRSVWKCMKFLGKHHPHLTLPLVPTLLCLHPYFDTPEPDMDDPAYISVLLMVFNAASSCPTMMTMFEDYTWQHYTYLRESLPDLVPVLKNQNEDKDDDLPGSSSSVSSFIQQITQQVENICSMENNTAQQMLQVIVKDLYKISELDSRNSASAECIGNFLQSQLLLTQLMTKQTVSSSCIMDNHTLATVEKILELTKICQHIFVGLGISEIGLIRQTELKAVTIQILTLMKADMTNEKQQDMKQNYIKLIKNLKSYLSSSQCHPDAFTTYIFSVVDDLDINGLPEFITSLQHATTMIKPSAFPIVNKIRKITALINEPTGPTDKPLKFTAGLTLAVPVDIMLENVPCTSNIRIKVWLTLAVPVDIMLENVPCTSNIRIKKKFADQTVQLFTPKWSDFHKLGPLRHRLVTQVLMSHSLWTEPTNVELCVSMETASNQKFKDTSHDNVKQTIDLSKPVQVYVSPKQVKR</sequence>
<dbReference type="EMBL" id="CACVKT020007119">
    <property type="protein sequence ID" value="CAC5405554.1"/>
    <property type="molecule type" value="Genomic_DNA"/>
</dbReference>
<dbReference type="Proteomes" id="UP000507470">
    <property type="component" value="Unassembled WGS sequence"/>
</dbReference>
<keyword evidence="2" id="KW-0539">Nucleus</keyword>
<keyword evidence="7" id="KW-1185">Reference proteome</keyword>
<dbReference type="InterPro" id="IPR011989">
    <property type="entry name" value="ARM-like"/>
</dbReference>
<dbReference type="PANTHER" id="PTHR20938">
    <property type="entry name" value="INTEGRATOR COMPLEX SUBUNIT 4"/>
    <property type="match status" value="1"/>
</dbReference>
<evidence type="ECO:0000256" key="2">
    <source>
        <dbReference type="ARBA" id="ARBA00023242"/>
    </source>
</evidence>